<proteinExistence type="predicted"/>
<feature type="transmembrane region" description="Helical" evidence="1">
    <location>
        <begin position="117"/>
        <end position="135"/>
    </location>
</feature>
<name>D5H914_SALRM</name>
<protein>
    <submittedName>
        <fullName evidence="2">Uncharacterized protein</fullName>
    </submittedName>
</protein>
<dbReference type="AlphaFoldDB" id="D5H914"/>
<keyword evidence="1" id="KW-1133">Transmembrane helix</keyword>
<keyword evidence="1" id="KW-0812">Transmembrane</keyword>
<dbReference type="Proteomes" id="UP000000933">
    <property type="component" value="Chromosome"/>
</dbReference>
<gene>
    <name evidence="2" type="ordered locus">SRM_01598</name>
</gene>
<evidence type="ECO:0000313" key="3">
    <source>
        <dbReference type="Proteomes" id="UP000000933"/>
    </source>
</evidence>
<keyword evidence="1" id="KW-0472">Membrane</keyword>
<dbReference type="EMBL" id="FP565814">
    <property type="protein sequence ID" value="CBH24519.1"/>
    <property type="molecule type" value="Genomic_DNA"/>
</dbReference>
<reference evidence="2 3" key="1">
    <citation type="journal article" date="2010" name="ISME J.">
        <title>Fine-scale evolution: genomic, phenotypic and ecological differentiation in two coexisting Salinibacter ruber strains.</title>
        <authorList>
            <person name="Pena A."/>
            <person name="Teeling H."/>
            <person name="Huerta-Cepas J."/>
            <person name="Santos F."/>
            <person name="Yarza P."/>
            <person name="Brito-Echeverria J."/>
            <person name="Lucio M."/>
            <person name="Schmitt-Kopplin P."/>
            <person name="Meseguer I."/>
            <person name="Schenowitz C."/>
            <person name="Dossat C."/>
            <person name="Barbe V."/>
            <person name="Dopazo J."/>
            <person name="Rossello-Mora R."/>
            <person name="Schuler M."/>
            <person name="Glockner F.O."/>
            <person name="Amann R."/>
            <person name="Gabaldon T."/>
            <person name="Anton J."/>
        </authorList>
    </citation>
    <scope>NUCLEOTIDE SEQUENCE [LARGE SCALE GENOMIC DNA]</scope>
    <source>
        <strain evidence="2 3">M8</strain>
    </source>
</reference>
<reference evidence="3" key="2">
    <citation type="submission" date="2010-04" db="EMBL/GenBank/DDBJ databases">
        <title>Genome sequence of Salinibacter ruber M8.</title>
        <authorList>
            <consortium name="Genoscope"/>
        </authorList>
    </citation>
    <scope>NUCLEOTIDE SEQUENCE [LARGE SCALE GENOMIC DNA]</scope>
    <source>
        <strain evidence="3">M8</strain>
    </source>
</reference>
<dbReference type="HOGENOM" id="CLU_1863758_0_0_10"/>
<evidence type="ECO:0000256" key="1">
    <source>
        <dbReference type="SAM" id="Phobius"/>
    </source>
</evidence>
<sequence length="137" mass="15489">MYTGNVSPPFLNPDGEMRDRVLVTATTPSRRYRSSFQAIRPPLPQPTPCMRQTIQLVTVGRIVVMCLFPPYTATRTALNDEAEATEVRVTKHRYFAAEPRWSTPRYRYEGRLASSRLLLQILLVAMLGGGAYVIAEE</sequence>
<accession>D5H914</accession>
<dbReference type="KEGG" id="srm:SRM_01598"/>
<organism evidence="2 3">
    <name type="scientific">Salinibacter ruber (strain M8)</name>
    <dbReference type="NCBI Taxonomy" id="761659"/>
    <lineage>
        <taxon>Bacteria</taxon>
        <taxon>Pseudomonadati</taxon>
        <taxon>Rhodothermota</taxon>
        <taxon>Rhodothermia</taxon>
        <taxon>Rhodothermales</taxon>
        <taxon>Salinibacteraceae</taxon>
        <taxon>Salinibacter</taxon>
    </lineage>
</organism>
<evidence type="ECO:0000313" key="2">
    <source>
        <dbReference type="EMBL" id="CBH24519.1"/>
    </source>
</evidence>